<evidence type="ECO:0000313" key="2">
    <source>
        <dbReference type="Proteomes" id="UP000245657"/>
    </source>
</evidence>
<dbReference type="PANTHER" id="PTHR43657">
    <property type="entry name" value="TRYPTOPHAN RNA-BINDING ATTENUATOR PROTEIN-LIKE PROTEIN"/>
    <property type="match status" value="1"/>
</dbReference>
<organism evidence="1 2">
    <name type="scientific">Methanospirillum lacunae</name>
    <dbReference type="NCBI Taxonomy" id="668570"/>
    <lineage>
        <taxon>Archaea</taxon>
        <taxon>Methanobacteriati</taxon>
        <taxon>Methanobacteriota</taxon>
        <taxon>Stenosarchaea group</taxon>
        <taxon>Methanomicrobia</taxon>
        <taxon>Methanomicrobiales</taxon>
        <taxon>Methanospirillaceae</taxon>
        <taxon>Methanospirillum</taxon>
    </lineage>
</organism>
<dbReference type="Gene3D" id="3.60.160.10">
    <property type="entry name" value="Mitochondrial biogenesis AIM24"/>
    <property type="match status" value="1"/>
</dbReference>
<reference evidence="1 2" key="1">
    <citation type="submission" date="2018-05" db="EMBL/GenBank/DDBJ databases">
        <title>Draft genome of Methanospirillum lacunae Ki8-1.</title>
        <authorList>
            <person name="Dueholm M.S."/>
            <person name="Nielsen P.H."/>
            <person name="Bakmann L.F."/>
            <person name="Otzen D.E."/>
        </authorList>
    </citation>
    <scope>NUCLEOTIDE SEQUENCE [LARGE SCALE GENOMIC DNA]</scope>
    <source>
        <strain evidence="1 2">Ki8-1</strain>
    </source>
</reference>
<dbReference type="PANTHER" id="PTHR43657:SF1">
    <property type="entry name" value="ALTERED INHERITANCE OF MITOCHONDRIA PROTEIN 24, MITOCHONDRIAL"/>
    <property type="match status" value="1"/>
</dbReference>
<dbReference type="InterPro" id="IPR036983">
    <property type="entry name" value="AIM24_sf"/>
</dbReference>
<dbReference type="AlphaFoldDB" id="A0A2V2NAP2"/>
<keyword evidence="2" id="KW-1185">Reference proteome</keyword>
<dbReference type="GeneID" id="97548877"/>
<gene>
    <name evidence="1" type="ORF">DK846_00135</name>
</gene>
<evidence type="ECO:0000313" key="1">
    <source>
        <dbReference type="EMBL" id="PWR74696.1"/>
    </source>
</evidence>
<sequence length="231" mass="25508">MNYEIKYRPSYGYLVVKLQPGETIVAEAGAMTYMQPSIEVHTRKRKQGLLSTIGMTFLGGQSFFVNEFTATSAPGEAGFSAAPLGDVEVMEIGVNKGFIIQKTAYIASEQGVNLDVDWQGFTKGVFGQGLFMIKVSGQGLLFINTFGAIDKHILAPGEHLVVDNFHLVAFSDTCSYQVTKFGGWKETFLSGEFLVTDITGPGEVYIQTKNIRELADWIWKLIEPRIQTTAR</sequence>
<proteinExistence type="predicted"/>
<dbReference type="Proteomes" id="UP000245657">
    <property type="component" value="Unassembled WGS sequence"/>
</dbReference>
<dbReference type="SUPFAM" id="SSF51219">
    <property type="entry name" value="TRAP-like"/>
    <property type="match status" value="1"/>
</dbReference>
<dbReference type="InterPro" id="IPR016031">
    <property type="entry name" value="Trp_RNA-bd_attenuator-like_dom"/>
</dbReference>
<name>A0A2V2NAP2_9EURY</name>
<dbReference type="OrthoDB" id="7592at2157"/>
<comment type="caution">
    <text evidence="1">The sequence shown here is derived from an EMBL/GenBank/DDBJ whole genome shotgun (WGS) entry which is preliminary data.</text>
</comment>
<dbReference type="InterPro" id="IPR002838">
    <property type="entry name" value="AIM24"/>
</dbReference>
<dbReference type="Pfam" id="PF01987">
    <property type="entry name" value="AIM24"/>
    <property type="match status" value="1"/>
</dbReference>
<dbReference type="NCBIfam" id="TIGR00266">
    <property type="entry name" value="TIGR00266 family protein"/>
    <property type="match status" value="1"/>
</dbReference>
<accession>A0A2V2NAP2</accession>
<dbReference type="RefSeq" id="WP_109966896.1">
    <property type="nucleotide sequence ID" value="NZ_CP176093.1"/>
</dbReference>
<protein>
    <submittedName>
        <fullName evidence="1">TIGR00266 family protein</fullName>
    </submittedName>
</protein>
<dbReference type="EMBL" id="QGMY01000001">
    <property type="protein sequence ID" value="PWR74696.1"/>
    <property type="molecule type" value="Genomic_DNA"/>
</dbReference>